<evidence type="ECO:0000313" key="2">
    <source>
        <dbReference type="EMBL" id="CAF1050687.1"/>
    </source>
</evidence>
<keyword evidence="1" id="KW-1133">Transmembrane helix</keyword>
<feature type="transmembrane region" description="Helical" evidence="1">
    <location>
        <begin position="195"/>
        <end position="222"/>
    </location>
</feature>
<gene>
    <name evidence="2" type="ORF">GPM918_LOCUS16267</name>
    <name evidence="3" type="ORF">SRO942_LOCUS16267</name>
</gene>
<keyword evidence="1" id="KW-0472">Membrane</keyword>
<dbReference type="EMBL" id="CAJOBC010004240">
    <property type="protein sequence ID" value="CAF3820271.1"/>
    <property type="molecule type" value="Genomic_DNA"/>
</dbReference>
<feature type="non-terminal residue" evidence="2">
    <location>
        <position position="1"/>
    </location>
</feature>
<keyword evidence="1" id="KW-0812">Transmembrane</keyword>
<dbReference type="EMBL" id="CAJNOQ010004240">
    <property type="protein sequence ID" value="CAF1050687.1"/>
    <property type="molecule type" value="Genomic_DNA"/>
</dbReference>
<evidence type="ECO:0000313" key="4">
    <source>
        <dbReference type="Proteomes" id="UP000663829"/>
    </source>
</evidence>
<name>A0A814KGD4_9BILA</name>
<dbReference type="Proteomes" id="UP000663829">
    <property type="component" value="Unassembled WGS sequence"/>
</dbReference>
<dbReference type="Proteomes" id="UP000681722">
    <property type="component" value="Unassembled WGS sequence"/>
</dbReference>
<organism evidence="2 4">
    <name type="scientific">Didymodactylos carnosus</name>
    <dbReference type="NCBI Taxonomy" id="1234261"/>
    <lineage>
        <taxon>Eukaryota</taxon>
        <taxon>Metazoa</taxon>
        <taxon>Spiralia</taxon>
        <taxon>Gnathifera</taxon>
        <taxon>Rotifera</taxon>
        <taxon>Eurotatoria</taxon>
        <taxon>Bdelloidea</taxon>
        <taxon>Philodinida</taxon>
        <taxon>Philodinidae</taxon>
        <taxon>Didymodactylos</taxon>
    </lineage>
</organism>
<comment type="caution">
    <text evidence="2">The sequence shown here is derived from an EMBL/GenBank/DDBJ whole genome shotgun (WGS) entry which is preliminary data.</text>
</comment>
<keyword evidence="4" id="KW-1185">Reference proteome</keyword>
<proteinExistence type="predicted"/>
<sequence length="309" mass="34230">ASNDESIEEDADYDMYQKVFEDLKRNDIDIKLSDISAISSDSKSNNTVAVVENKDGLLTTSKICLKITDGGLIGYLIELKNELISVHYVDAWFVCSTCVYNCGLTTLDSAKLSRASQILLMFATFFSGFTMSTLPALVIKTRTHKKVEGITVDNDHGDEKDDSLPQVNLTSNNLSSNVTEKLRILPTAEQLRYRAYMLTIFLTLIACFTIYGIAFVVIGAWVSNKYETHYLSQDDETPFELEWITLHCKKLSGLPVSKIVSVGAVNEVVGDKAFDDCYRAMTPKCQRTRGAKAKAICWAAIAAYCASKG</sequence>
<accession>A0A814KGD4</accession>
<evidence type="ECO:0000256" key="1">
    <source>
        <dbReference type="SAM" id="Phobius"/>
    </source>
</evidence>
<reference evidence="2" key="1">
    <citation type="submission" date="2021-02" db="EMBL/GenBank/DDBJ databases">
        <authorList>
            <person name="Nowell W R."/>
        </authorList>
    </citation>
    <scope>NUCLEOTIDE SEQUENCE</scope>
</reference>
<protein>
    <submittedName>
        <fullName evidence="2">Uncharacterized protein</fullName>
    </submittedName>
</protein>
<feature type="transmembrane region" description="Helical" evidence="1">
    <location>
        <begin position="118"/>
        <end position="139"/>
    </location>
</feature>
<evidence type="ECO:0000313" key="3">
    <source>
        <dbReference type="EMBL" id="CAF3820271.1"/>
    </source>
</evidence>
<dbReference type="AlphaFoldDB" id="A0A814KGD4"/>